<accession>A0A5A7QHI8</accession>
<proteinExistence type="predicted"/>
<comment type="caution">
    <text evidence="1">The sequence shown here is derived from an EMBL/GenBank/DDBJ whole genome shotgun (WGS) entry which is preliminary data.</text>
</comment>
<reference evidence="2" key="1">
    <citation type="journal article" date="2019" name="Curr. Biol.">
        <title>Genome Sequence of Striga asiatica Provides Insight into the Evolution of Plant Parasitism.</title>
        <authorList>
            <person name="Yoshida S."/>
            <person name="Kim S."/>
            <person name="Wafula E.K."/>
            <person name="Tanskanen J."/>
            <person name="Kim Y.M."/>
            <person name="Honaas L."/>
            <person name="Yang Z."/>
            <person name="Spallek T."/>
            <person name="Conn C.E."/>
            <person name="Ichihashi Y."/>
            <person name="Cheong K."/>
            <person name="Cui S."/>
            <person name="Der J.P."/>
            <person name="Gundlach H."/>
            <person name="Jiao Y."/>
            <person name="Hori C."/>
            <person name="Ishida J.K."/>
            <person name="Kasahara H."/>
            <person name="Kiba T."/>
            <person name="Kim M.S."/>
            <person name="Koo N."/>
            <person name="Laohavisit A."/>
            <person name="Lee Y.H."/>
            <person name="Lumba S."/>
            <person name="McCourt P."/>
            <person name="Mortimer J.C."/>
            <person name="Mutuku J.M."/>
            <person name="Nomura T."/>
            <person name="Sasaki-Sekimoto Y."/>
            <person name="Seto Y."/>
            <person name="Wang Y."/>
            <person name="Wakatake T."/>
            <person name="Sakakibara H."/>
            <person name="Demura T."/>
            <person name="Yamaguchi S."/>
            <person name="Yoneyama K."/>
            <person name="Manabe R.I."/>
            <person name="Nelson D.C."/>
            <person name="Schulman A.H."/>
            <person name="Timko M.P."/>
            <person name="dePamphilis C.W."/>
            <person name="Choi D."/>
            <person name="Shirasu K."/>
        </authorList>
    </citation>
    <scope>NUCLEOTIDE SEQUENCE [LARGE SCALE GENOMIC DNA]</scope>
    <source>
        <strain evidence="2">cv. UVA1</strain>
    </source>
</reference>
<evidence type="ECO:0000313" key="1">
    <source>
        <dbReference type="EMBL" id="GER43331.1"/>
    </source>
</evidence>
<keyword evidence="2" id="KW-1185">Reference proteome</keyword>
<sequence>MVADGLGFQKLEVSRRQSILGQLFFEGLAGRSACVSGLNWLGFGEACFDGAAVVIEEEAVGWLSKLMRFLTSVSELPMLGSFSIFMETDWSTFLSVGFIAPEVMMNWVCLFWGVGLQAYSSRCSCRQRYRALELYDKQTREENTNIFLCFIQIIPAEWDNFLCIKLCTLLQRKYLPGSFDISLPCLAAYCNSCGSCCTWLTIKIAVACELDFSTYPTRYKRKFNLPIAMNYNATNKLTCNVIQKPLAHFFMFTYNANANCKTTVD</sequence>
<dbReference type="Proteomes" id="UP000325081">
    <property type="component" value="Unassembled WGS sequence"/>
</dbReference>
<organism evidence="1 2">
    <name type="scientific">Striga asiatica</name>
    <name type="common">Asiatic witchweed</name>
    <name type="synonym">Buchnera asiatica</name>
    <dbReference type="NCBI Taxonomy" id="4170"/>
    <lineage>
        <taxon>Eukaryota</taxon>
        <taxon>Viridiplantae</taxon>
        <taxon>Streptophyta</taxon>
        <taxon>Embryophyta</taxon>
        <taxon>Tracheophyta</taxon>
        <taxon>Spermatophyta</taxon>
        <taxon>Magnoliopsida</taxon>
        <taxon>eudicotyledons</taxon>
        <taxon>Gunneridae</taxon>
        <taxon>Pentapetalae</taxon>
        <taxon>asterids</taxon>
        <taxon>lamiids</taxon>
        <taxon>Lamiales</taxon>
        <taxon>Orobanchaceae</taxon>
        <taxon>Buchnereae</taxon>
        <taxon>Striga</taxon>
    </lineage>
</organism>
<evidence type="ECO:0000313" key="2">
    <source>
        <dbReference type="Proteomes" id="UP000325081"/>
    </source>
</evidence>
<dbReference type="AlphaFoldDB" id="A0A5A7QHI8"/>
<protein>
    <submittedName>
        <fullName evidence="1">NADH-quinone oxidoreductase subunit D</fullName>
    </submittedName>
</protein>
<dbReference type="EMBL" id="BKCP01006582">
    <property type="protein sequence ID" value="GER43331.1"/>
    <property type="molecule type" value="Genomic_DNA"/>
</dbReference>
<gene>
    <name evidence="1" type="ORF">STAS_20175</name>
</gene>
<name>A0A5A7QHI8_STRAF</name>